<reference evidence="1" key="1">
    <citation type="submission" date="2019-02" db="EMBL/GenBank/DDBJ databases">
        <authorList>
            <person name="Gruber-Vodicka R. H."/>
            <person name="Seah K. B. B."/>
        </authorList>
    </citation>
    <scope>NUCLEOTIDE SEQUENCE</scope>
    <source>
        <strain evidence="1">BECK_DK47</strain>
    </source>
</reference>
<dbReference type="EMBL" id="CAADEX010000054">
    <property type="protein sequence ID" value="VFJ55764.1"/>
    <property type="molecule type" value="Genomic_DNA"/>
</dbReference>
<protein>
    <submittedName>
        <fullName evidence="1">Uncharacterized protein</fullName>
    </submittedName>
</protein>
<accession>A0A450SPD2</accession>
<evidence type="ECO:0000313" key="1">
    <source>
        <dbReference type="EMBL" id="VFJ55764.1"/>
    </source>
</evidence>
<dbReference type="AlphaFoldDB" id="A0A450SPD2"/>
<name>A0A450SPD2_9GAMM</name>
<sequence>MLGFVPHPNLRGLHSQAGAWERETREVKRIHREGEVVDALRLSTLPRCFSGSCSLVGWAKAPLGTFAVDAKLSGAVPIMDTLMGTLMDTLMGTSLRSFAHPTSSLPVGACSDPPYTVFSVSSVYFVDVFCPVMVAGSRR</sequence>
<organism evidence="1">
    <name type="scientific">Candidatus Kentrum sp. DK</name>
    <dbReference type="NCBI Taxonomy" id="2126562"/>
    <lineage>
        <taxon>Bacteria</taxon>
        <taxon>Pseudomonadati</taxon>
        <taxon>Pseudomonadota</taxon>
        <taxon>Gammaproteobacteria</taxon>
        <taxon>Candidatus Kentrum</taxon>
    </lineage>
</organism>
<proteinExistence type="predicted"/>
<gene>
    <name evidence="1" type="ORF">BECKDK2373B_GA0170837_105414</name>
</gene>